<dbReference type="InterPro" id="IPR036291">
    <property type="entry name" value="NAD(P)-bd_dom_sf"/>
</dbReference>
<proteinExistence type="predicted"/>
<evidence type="ECO:0008006" key="3">
    <source>
        <dbReference type="Google" id="ProtNLM"/>
    </source>
</evidence>
<dbReference type="Gene3D" id="3.40.50.720">
    <property type="entry name" value="NAD(P)-binding Rossmann-like Domain"/>
    <property type="match status" value="1"/>
</dbReference>
<dbReference type="SUPFAM" id="SSF51735">
    <property type="entry name" value="NAD(P)-binding Rossmann-fold domains"/>
    <property type="match status" value="1"/>
</dbReference>
<reference evidence="1 2" key="1">
    <citation type="submission" date="2019-04" db="EMBL/GenBank/DDBJ databases">
        <title>Crypto-aerobic microbial life in anoxic (sulfidic) marine sediments.</title>
        <authorList>
            <person name="Bhattacharya S."/>
            <person name="Roy C."/>
            <person name="Mondal N."/>
            <person name="Sarkar J."/>
            <person name="Mandal S."/>
            <person name="Rameez M.J."/>
            <person name="Ghosh W."/>
        </authorList>
    </citation>
    <scope>NUCLEOTIDE SEQUENCE [LARGE SCALE GENOMIC DNA]</scope>
    <source>
        <strain evidence="1 2">SBBC</strain>
    </source>
</reference>
<gene>
    <name evidence="1" type="ORF">FAZ78_03135</name>
</gene>
<comment type="caution">
    <text evidence="1">The sequence shown here is derived from an EMBL/GenBank/DDBJ whole genome shotgun (WGS) entry which is preliminary data.</text>
</comment>
<evidence type="ECO:0000313" key="2">
    <source>
        <dbReference type="Proteomes" id="UP000306340"/>
    </source>
</evidence>
<evidence type="ECO:0000313" key="1">
    <source>
        <dbReference type="EMBL" id="TKA98009.1"/>
    </source>
</evidence>
<protein>
    <recommendedName>
        <fullName evidence="3">Nucleoside-diphosphate-sugar epimerase</fullName>
    </recommendedName>
</protein>
<dbReference type="EMBL" id="SWAU01000015">
    <property type="protein sequence ID" value="TKA98009.1"/>
    <property type="molecule type" value="Genomic_DNA"/>
</dbReference>
<name>A0A4U0Z3U2_9RHOB</name>
<dbReference type="Proteomes" id="UP000306340">
    <property type="component" value="Unassembled WGS sequence"/>
</dbReference>
<accession>A0A4U0Z3U2</accession>
<dbReference type="AlphaFoldDB" id="A0A4U0Z3U2"/>
<sequence length="317" mass="34877">MDALVGFTGFVGSTLCRQHEFSATFNRSNIAEAAGSEFGTVVCAAAPGSMFTANRFPEQDAAATDALMENLRPIKAQQFILISSIAVFADFGGGDDESSRSFQTVLAYGRNRRKLEEFCLQSFGRCLIVRLPALFGDGIRKNFLFDLLNPMPSLLTEARLAELADRLPAGLGQGLKVIYRHDPSTGLQVIDRAALAATGQRPAYDAAVTALGMSAVQFTHPESRFQYYDMTRLWKDIFLSLQAGLDIIHLAPEPLEAGIIHEALLGRPMPATPAKIHREDMRTRHAALWHRPGPYIATSDEVLDRLRQFHAVEREAA</sequence>
<organism evidence="1 2">
    <name type="scientific">Cereibacter changlensis</name>
    <dbReference type="NCBI Taxonomy" id="402884"/>
    <lineage>
        <taxon>Bacteria</taxon>
        <taxon>Pseudomonadati</taxon>
        <taxon>Pseudomonadota</taxon>
        <taxon>Alphaproteobacteria</taxon>
        <taxon>Rhodobacterales</taxon>
        <taxon>Paracoccaceae</taxon>
        <taxon>Cereibacter</taxon>
    </lineage>
</organism>